<evidence type="ECO:0000313" key="10">
    <source>
        <dbReference type="Proteomes" id="UP001303889"/>
    </source>
</evidence>
<reference evidence="9" key="2">
    <citation type="submission" date="2023-05" db="EMBL/GenBank/DDBJ databases">
        <authorList>
            <consortium name="Lawrence Berkeley National Laboratory"/>
            <person name="Steindorff A."/>
            <person name="Hensen N."/>
            <person name="Bonometti L."/>
            <person name="Westerberg I."/>
            <person name="Brannstrom I.O."/>
            <person name="Guillou S."/>
            <person name="Cros-Aarteil S."/>
            <person name="Calhoun S."/>
            <person name="Haridas S."/>
            <person name="Kuo A."/>
            <person name="Mondo S."/>
            <person name="Pangilinan J."/>
            <person name="Riley R."/>
            <person name="Labutti K."/>
            <person name="Andreopoulos B."/>
            <person name="Lipzen A."/>
            <person name="Chen C."/>
            <person name="Yanf M."/>
            <person name="Daum C."/>
            <person name="Ng V."/>
            <person name="Clum A."/>
            <person name="Ohm R."/>
            <person name="Martin F."/>
            <person name="Silar P."/>
            <person name="Natvig D."/>
            <person name="Lalanne C."/>
            <person name="Gautier V."/>
            <person name="Ament-Velasquez S.L."/>
            <person name="Kruys A."/>
            <person name="Hutchinson M.I."/>
            <person name="Powell A.J."/>
            <person name="Barry K."/>
            <person name="Miller A.N."/>
            <person name="Grigoriev I.V."/>
            <person name="Debuchy R."/>
            <person name="Gladieux P."/>
            <person name="Thoren M.H."/>
            <person name="Johannesson H."/>
        </authorList>
    </citation>
    <scope>NUCLEOTIDE SEQUENCE</scope>
    <source>
        <strain evidence="9">CBS 103.79</strain>
    </source>
</reference>
<dbReference type="Proteomes" id="UP001303889">
    <property type="component" value="Unassembled WGS sequence"/>
</dbReference>
<organism evidence="9 10">
    <name type="scientific">Staphylotrichum tortipilum</name>
    <dbReference type="NCBI Taxonomy" id="2831512"/>
    <lineage>
        <taxon>Eukaryota</taxon>
        <taxon>Fungi</taxon>
        <taxon>Dikarya</taxon>
        <taxon>Ascomycota</taxon>
        <taxon>Pezizomycotina</taxon>
        <taxon>Sordariomycetes</taxon>
        <taxon>Sordariomycetidae</taxon>
        <taxon>Sordariales</taxon>
        <taxon>Chaetomiaceae</taxon>
        <taxon>Staphylotrichum</taxon>
    </lineage>
</organism>
<evidence type="ECO:0000259" key="8">
    <source>
        <dbReference type="Pfam" id="PF20684"/>
    </source>
</evidence>
<feature type="transmembrane region" description="Helical" evidence="7">
    <location>
        <begin position="132"/>
        <end position="152"/>
    </location>
</feature>
<reference evidence="9" key="1">
    <citation type="journal article" date="2023" name="Mol. Phylogenet. Evol.">
        <title>Genome-scale phylogeny and comparative genomics of the fungal order Sordariales.</title>
        <authorList>
            <person name="Hensen N."/>
            <person name="Bonometti L."/>
            <person name="Westerberg I."/>
            <person name="Brannstrom I.O."/>
            <person name="Guillou S."/>
            <person name="Cros-Aarteil S."/>
            <person name="Calhoun S."/>
            <person name="Haridas S."/>
            <person name="Kuo A."/>
            <person name="Mondo S."/>
            <person name="Pangilinan J."/>
            <person name="Riley R."/>
            <person name="LaButti K."/>
            <person name="Andreopoulos B."/>
            <person name="Lipzen A."/>
            <person name="Chen C."/>
            <person name="Yan M."/>
            <person name="Daum C."/>
            <person name="Ng V."/>
            <person name="Clum A."/>
            <person name="Steindorff A."/>
            <person name="Ohm R.A."/>
            <person name="Martin F."/>
            <person name="Silar P."/>
            <person name="Natvig D.O."/>
            <person name="Lalanne C."/>
            <person name="Gautier V."/>
            <person name="Ament-Velasquez S.L."/>
            <person name="Kruys A."/>
            <person name="Hutchinson M.I."/>
            <person name="Powell A.J."/>
            <person name="Barry K."/>
            <person name="Miller A.N."/>
            <person name="Grigoriev I.V."/>
            <person name="Debuchy R."/>
            <person name="Gladieux P."/>
            <person name="Hiltunen Thoren M."/>
            <person name="Johannesson H."/>
        </authorList>
    </citation>
    <scope>NUCLEOTIDE SEQUENCE</scope>
    <source>
        <strain evidence="9">CBS 103.79</strain>
    </source>
</reference>
<proteinExistence type="inferred from homology"/>
<keyword evidence="4 7" id="KW-0472">Membrane</keyword>
<name>A0AAN6MLK2_9PEZI</name>
<dbReference type="InterPro" id="IPR049326">
    <property type="entry name" value="Rhodopsin_dom_fungi"/>
</dbReference>
<evidence type="ECO:0000256" key="7">
    <source>
        <dbReference type="SAM" id="Phobius"/>
    </source>
</evidence>
<keyword evidence="2 7" id="KW-0812">Transmembrane</keyword>
<dbReference type="AlphaFoldDB" id="A0AAN6MLK2"/>
<sequence length="351" mass="38903">MLPRDTLDVVPSESTRSALIYGFLGSFLPLAFATVCLRLYSRWRFTHIGKDNVLMVAGLVLYIGLVIATIFAMQYGLGHHIWTISEESAVLMQKCGFSSQVLYPPSLGTVKVAIVMFFIWCLPAVHDRKSFLYGLIGFICVEQSAFTIALFLQCRPINYYWDKTVDGRCFDQPTFYYVDASFNLATDVVILSLPWVLCRKLNVSKRQKYVVVALCSLGVFTLISTLLRLPYLHDLNQSKDPTWSVPNIVIWYIAELGSAITLSSIPAIRPLYAHVFQNRGKKNTSSSESGGTVPEIIPSPRRARAANIPFSMGTIGSIVDRSLGRSRARASTGESGHQLEAGVATSVAKSR</sequence>
<feature type="transmembrane region" description="Helical" evidence="7">
    <location>
        <begin position="20"/>
        <end position="40"/>
    </location>
</feature>
<evidence type="ECO:0000256" key="3">
    <source>
        <dbReference type="ARBA" id="ARBA00022989"/>
    </source>
</evidence>
<evidence type="ECO:0000256" key="5">
    <source>
        <dbReference type="ARBA" id="ARBA00038359"/>
    </source>
</evidence>
<accession>A0AAN6MLK2</accession>
<feature type="transmembrane region" description="Helical" evidence="7">
    <location>
        <begin position="52"/>
        <end position="73"/>
    </location>
</feature>
<keyword evidence="3 7" id="KW-1133">Transmembrane helix</keyword>
<comment type="subcellular location">
    <subcellularLocation>
        <location evidence="1">Membrane</location>
        <topology evidence="1">Multi-pass membrane protein</topology>
    </subcellularLocation>
</comment>
<keyword evidence="10" id="KW-1185">Reference proteome</keyword>
<evidence type="ECO:0000256" key="6">
    <source>
        <dbReference type="SAM" id="MobiDB-lite"/>
    </source>
</evidence>
<dbReference type="PANTHER" id="PTHR33048:SF123">
    <property type="entry name" value="INTEGRAL MEMBRANE PROTEIN"/>
    <property type="match status" value="1"/>
</dbReference>
<gene>
    <name evidence="9" type="ORF">C8A05DRAFT_33589</name>
</gene>
<evidence type="ECO:0000256" key="4">
    <source>
        <dbReference type="ARBA" id="ARBA00023136"/>
    </source>
</evidence>
<comment type="similarity">
    <text evidence="5">Belongs to the SAT4 family.</text>
</comment>
<dbReference type="PANTHER" id="PTHR33048">
    <property type="entry name" value="PTH11-LIKE INTEGRAL MEMBRANE PROTEIN (AFU_ORTHOLOGUE AFUA_5G11245)"/>
    <property type="match status" value="1"/>
</dbReference>
<evidence type="ECO:0000313" key="9">
    <source>
        <dbReference type="EMBL" id="KAK3902685.1"/>
    </source>
</evidence>
<dbReference type="Pfam" id="PF20684">
    <property type="entry name" value="Fung_rhodopsin"/>
    <property type="match status" value="1"/>
</dbReference>
<dbReference type="InterPro" id="IPR052337">
    <property type="entry name" value="SAT4-like"/>
</dbReference>
<dbReference type="EMBL" id="MU855493">
    <property type="protein sequence ID" value="KAK3902685.1"/>
    <property type="molecule type" value="Genomic_DNA"/>
</dbReference>
<protein>
    <recommendedName>
        <fullName evidence="8">Rhodopsin domain-containing protein</fullName>
    </recommendedName>
</protein>
<dbReference type="GO" id="GO:0016020">
    <property type="term" value="C:membrane"/>
    <property type="evidence" value="ECO:0007669"/>
    <property type="project" value="UniProtKB-SubCell"/>
</dbReference>
<feature type="domain" description="Rhodopsin" evidence="8">
    <location>
        <begin position="37"/>
        <end position="273"/>
    </location>
</feature>
<evidence type="ECO:0000256" key="1">
    <source>
        <dbReference type="ARBA" id="ARBA00004141"/>
    </source>
</evidence>
<feature type="transmembrane region" description="Helical" evidence="7">
    <location>
        <begin position="249"/>
        <end position="272"/>
    </location>
</feature>
<evidence type="ECO:0000256" key="2">
    <source>
        <dbReference type="ARBA" id="ARBA00022692"/>
    </source>
</evidence>
<comment type="caution">
    <text evidence="9">The sequence shown here is derived from an EMBL/GenBank/DDBJ whole genome shotgun (WGS) entry which is preliminary data.</text>
</comment>
<feature type="region of interest" description="Disordered" evidence="6">
    <location>
        <begin position="326"/>
        <end position="351"/>
    </location>
</feature>
<feature type="transmembrane region" description="Helical" evidence="7">
    <location>
        <begin position="107"/>
        <end position="125"/>
    </location>
</feature>
<feature type="transmembrane region" description="Helical" evidence="7">
    <location>
        <begin position="209"/>
        <end position="229"/>
    </location>
</feature>
<feature type="transmembrane region" description="Helical" evidence="7">
    <location>
        <begin position="175"/>
        <end position="197"/>
    </location>
</feature>